<feature type="transmembrane region" description="Helical" evidence="1">
    <location>
        <begin position="76"/>
        <end position="96"/>
    </location>
</feature>
<feature type="domain" description="DUF4220" evidence="2">
    <location>
        <begin position="46"/>
        <end position="384"/>
    </location>
</feature>
<sequence length="688" mass="79516">MEELWNKWELPVMVLSSLLLQFVLVLFGNRRKYQGKWSSYVAILVWSTYLLADWVATVVLSTLLRSERKELNSELVVFWTPFLLLHLGGPDTISAYSLQDNELWLRHLLGLIIQVGVAAFVYTRFRTNSTLTYMAIPIFIAGIIKYGERIWILRAATRRQFRNSIFSTVDQAPASSARQASALTVDHSTTKVPPLLDKYLESKNVIKEGRYIYRAFCMFKTFTPLFSDLNLKIPPDMTDIFILFEKSAEDAFRLVEVELGFLYDVLYTKKTSWQQSIVGIILNSICLLSTFMALIAFSIEVGKSGYPKVDIAITYMLLGGAIFFNMYSAISKALSSWTILWLTIPRSRMSKFVSKFVVQDIISWLVHRKDKKRTLYMAQHSLIGYCLQSKKNRLTSIVRFIDTEDILGKLVLTSWKEVNHDVRNFIHLHLLEKQHKYRSSGFRYEVLLDLLSKKGDGVLRENELLEEFDWSINGVEFNHCLLIWHIATNLLFYHDQGRHSEFGSHCQISKLLSDYMMYLLLVRPNMLPEGIGELRIQETRKEVNGLFINESLSRSEVVNVMSGLDFELAMVIPQSPNKSKSVIAEGCQLLRGLHEFGQWDHNDKWKLIADVWMEMLAFTAGKCKWREHATQLRQGGELLTHVALLMAHLGLTKRIKIVTDYSHRLVHFDSALLGWNWEELSQLPYYLA</sequence>
<protein>
    <recommendedName>
        <fullName evidence="2">DUF4220 domain-containing protein</fullName>
    </recommendedName>
</protein>
<reference evidence="3 4" key="1">
    <citation type="journal article" date="2021" name="Commun. Biol.">
        <title>The genome of Shorea leprosula (Dipterocarpaceae) highlights the ecological relevance of drought in aseasonal tropical rainforests.</title>
        <authorList>
            <person name="Ng K.K.S."/>
            <person name="Kobayashi M.J."/>
            <person name="Fawcett J.A."/>
            <person name="Hatakeyama M."/>
            <person name="Paape T."/>
            <person name="Ng C.H."/>
            <person name="Ang C.C."/>
            <person name="Tnah L.H."/>
            <person name="Lee C.T."/>
            <person name="Nishiyama T."/>
            <person name="Sese J."/>
            <person name="O'Brien M.J."/>
            <person name="Copetti D."/>
            <person name="Mohd Noor M.I."/>
            <person name="Ong R.C."/>
            <person name="Putra M."/>
            <person name="Sireger I.Z."/>
            <person name="Indrioko S."/>
            <person name="Kosugi Y."/>
            <person name="Izuno A."/>
            <person name="Isagi Y."/>
            <person name="Lee S.L."/>
            <person name="Shimizu K.K."/>
        </authorList>
    </citation>
    <scope>NUCLEOTIDE SEQUENCE [LARGE SCALE GENOMIC DNA]</scope>
    <source>
        <strain evidence="3">214</strain>
    </source>
</reference>
<keyword evidence="1" id="KW-1133">Transmembrane helix</keyword>
<evidence type="ECO:0000313" key="3">
    <source>
        <dbReference type="EMBL" id="GKV09964.1"/>
    </source>
</evidence>
<proteinExistence type="predicted"/>
<dbReference type="Proteomes" id="UP001054252">
    <property type="component" value="Unassembled WGS sequence"/>
</dbReference>
<dbReference type="Pfam" id="PF04578">
    <property type="entry name" value="DUF594"/>
    <property type="match status" value="1"/>
</dbReference>
<evidence type="ECO:0000259" key="2">
    <source>
        <dbReference type="Pfam" id="PF13968"/>
    </source>
</evidence>
<dbReference type="EMBL" id="BPVZ01000031">
    <property type="protein sequence ID" value="GKV09964.1"/>
    <property type="molecule type" value="Genomic_DNA"/>
</dbReference>
<feature type="transmembrane region" description="Helical" evidence="1">
    <location>
        <begin position="108"/>
        <end position="125"/>
    </location>
</feature>
<keyword evidence="4" id="KW-1185">Reference proteome</keyword>
<feature type="transmembrane region" description="Helical" evidence="1">
    <location>
        <begin position="12"/>
        <end position="28"/>
    </location>
</feature>
<evidence type="ECO:0000256" key="1">
    <source>
        <dbReference type="SAM" id="Phobius"/>
    </source>
</evidence>
<comment type="caution">
    <text evidence="3">The sequence shown here is derived from an EMBL/GenBank/DDBJ whole genome shotgun (WGS) entry which is preliminary data.</text>
</comment>
<feature type="transmembrane region" description="Helical" evidence="1">
    <location>
        <begin position="277"/>
        <end position="299"/>
    </location>
</feature>
<keyword evidence="1" id="KW-0812">Transmembrane</keyword>
<dbReference type="InterPro" id="IPR007658">
    <property type="entry name" value="DUF594"/>
</dbReference>
<dbReference type="AlphaFoldDB" id="A0AAV5J5T6"/>
<dbReference type="Pfam" id="PF13968">
    <property type="entry name" value="DUF4220"/>
    <property type="match status" value="1"/>
</dbReference>
<feature type="transmembrane region" description="Helical" evidence="1">
    <location>
        <begin position="131"/>
        <end position="152"/>
    </location>
</feature>
<name>A0AAV5J5T6_9ROSI</name>
<gene>
    <name evidence="3" type="ORF">SLEP1_g21395</name>
</gene>
<keyword evidence="1" id="KW-0472">Membrane</keyword>
<organism evidence="3 4">
    <name type="scientific">Rubroshorea leprosula</name>
    <dbReference type="NCBI Taxonomy" id="152421"/>
    <lineage>
        <taxon>Eukaryota</taxon>
        <taxon>Viridiplantae</taxon>
        <taxon>Streptophyta</taxon>
        <taxon>Embryophyta</taxon>
        <taxon>Tracheophyta</taxon>
        <taxon>Spermatophyta</taxon>
        <taxon>Magnoliopsida</taxon>
        <taxon>eudicotyledons</taxon>
        <taxon>Gunneridae</taxon>
        <taxon>Pentapetalae</taxon>
        <taxon>rosids</taxon>
        <taxon>malvids</taxon>
        <taxon>Malvales</taxon>
        <taxon>Dipterocarpaceae</taxon>
        <taxon>Rubroshorea</taxon>
    </lineage>
</organism>
<dbReference type="InterPro" id="IPR025315">
    <property type="entry name" value="DUF4220"/>
</dbReference>
<accession>A0AAV5J5T6</accession>
<evidence type="ECO:0000313" key="4">
    <source>
        <dbReference type="Proteomes" id="UP001054252"/>
    </source>
</evidence>
<feature type="transmembrane region" description="Helical" evidence="1">
    <location>
        <begin position="311"/>
        <end position="330"/>
    </location>
</feature>
<feature type="transmembrane region" description="Helical" evidence="1">
    <location>
        <begin position="40"/>
        <end position="64"/>
    </location>
</feature>
<dbReference type="PANTHER" id="PTHR31325">
    <property type="entry name" value="OS01G0798800 PROTEIN-RELATED"/>
    <property type="match status" value="1"/>
</dbReference>